<feature type="transmembrane region" description="Helical" evidence="6">
    <location>
        <begin position="310"/>
        <end position="332"/>
    </location>
</feature>
<dbReference type="Proteomes" id="UP000182110">
    <property type="component" value="Unassembled WGS sequence"/>
</dbReference>
<dbReference type="Pfam" id="PF03323">
    <property type="entry name" value="GerA"/>
    <property type="match status" value="1"/>
</dbReference>
<keyword evidence="6" id="KW-1133">Transmembrane helix</keyword>
<proteinExistence type="inferred from homology"/>
<organism evidence="7 8">
    <name type="scientific">Peribacillus simplex</name>
    <dbReference type="NCBI Taxonomy" id="1478"/>
    <lineage>
        <taxon>Bacteria</taxon>
        <taxon>Bacillati</taxon>
        <taxon>Bacillota</taxon>
        <taxon>Bacilli</taxon>
        <taxon>Bacillales</taxon>
        <taxon>Bacillaceae</taxon>
        <taxon>Peribacillus</taxon>
    </lineage>
</organism>
<evidence type="ECO:0000256" key="5">
    <source>
        <dbReference type="SAM" id="MobiDB-lite"/>
    </source>
</evidence>
<evidence type="ECO:0000256" key="3">
    <source>
        <dbReference type="ARBA" id="ARBA00023136"/>
    </source>
</evidence>
<evidence type="ECO:0000256" key="2">
    <source>
        <dbReference type="ARBA" id="ARBA00005278"/>
    </source>
</evidence>
<protein>
    <submittedName>
        <fullName evidence="7">Spore germination protein KA</fullName>
    </submittedName>
</protein>
<feature type="transmembrane region" description="Helical" evidence="6">
    <location>
        <begin position="408"/>
        <end position="426"/>
    </location>
</feature>
<keyword evidence="8" id="KW-1185">Reference proteome</keyword>
<feature type="region of interest" description="Disordered" evidence="5">
    <location>
        <begin position="503"/>
        <end position="523"/>
    </location>
</feature>
<name>A0AAN2PIW0_9BACI</name>
<dbReference type="AlphaFoldDB" id="A0AAN2PIW0"/>
<comment type="subcellular location">
    <subcellularLocation>
        <location evidence="4">Cell membrane</location>
    </subcellularLocation>
    <subcellularLocation>
        <location evidence="1">Membrane</location>
        <topology evidence="1">Multi-pass membrane protein</topology>
    </subcellularLocation>
</comment>
<evidence type="ECO:0000256" key="1">
    <source>
        <dbReference type="ARBA" id="ARBA00004141"/>
    </source>
</evidence>
<reference evidence="7 8" key="1">
    <citation type="journal article" date="2014" name="Genome Announc.">
        <title>Genome Sequence of Bacillus simplex Strain P558, Isolated from a Human Fecal Sample.</title>
        <authorList>
            <person name="Croce O."/>
            <person name="Hugon P."/>
            <person name="Lagier J.C."/>
            <person name="Bibi F."/>
            <person name="Robert C."/>
            <person name="Azhar E.I."/>
            <person name="Raoult D."/>
            <person name="Fournier P.E."/>
        </authorList>
    </citation>
    <scope>NUCLEOTIDE SEQUENCE [LARGE SCALE GENOMIC DNA]</scope>
    <source>
        <strain evidence="7 8">P558</strain>
    </source>
</reference>
<keyword evidence="3 4" id="KW-0472">Membrane</keyword>
<dbReference type="PANTHER" id="PTHR22550">
    <property type="entry name" value="SPORE GERMINATION PROTEIN"/>
    <property type="match status" value="1"/>
</dbReference>
<comment type="similarity">
    <text evidence="2 4">Belongs to the GerABKA family.</text>
</comment>
<evidence type="ECO:0000313" key="7">
    <source>
        <dbReference type="EMBL" id="CEG33151.1"/>
    </source>
</evidence>
<evidence type="ECO:0000256" key="6">
    <source>
        <dbReference type="SAM" id="Phobius"/>
    </source>
</evidence>
<sequence length="523" mass="58577">MMNHLWRKSLKSKMAKKTPTVGQFKQEQDPLFDNLANNENKFRSIYKDCSDVIFRPFFIGGKDKSILLYIEGLSNIEEIDDNVLSPLMQNTEEEFYNVNSLIEKKISVSNVKEIKTFSECIQEISSGNPVILVDKRKTGFSLGLSKWEKRSVEEPSAEMVVRGPREAFVETLRVNTSLLRRKIRSPELKMQSIEIGRYTKTKVVIAYMEGIADRTLIEETQNRLSRIEIDGILESGVIQELIEDNPSSPFPQVLATERPDVVTSNLLEGRVAILVDGTPFSIVVPSTFYSLLQSSEDYYERFLIGTAIRWLRYLFLVISLFLPALYVALITFHHEMIPTNLLISMAASREHVPFPALVEVLIMEVMFEALREAGLRLPKQIGGAVSIVGALVIGEAAVSAGIVSAPMVIVVAITGVASFTIPRYPAAIAIRMLRFPMILIAGTLGMLGIMLGTITIIIHLCTLRSFGVPYLSPVAPMKSSDLKDVLTRAPWWKLNPRTPLTGEYNKYRQSTGQKPDPTSRGKM</sequence>
<evidence type="ECO:0000313" key="8">
    <source>
        <dbReference type="Proteomes" id="UP000182110"/>
    </source>
</evidence>
<dbReference type="PANTHER" id="PTHR22550:SF5">
    <property type="entry name" value="LEUCINE ZIPPER PROTEIN 4"/>
    <property type="match status" value="1"/>
</dbReference>
<feature type="transmembrane region" description="Helical" evidence="6">
    <location>
        <begin position="438"/>
        <end position="460"/>
    </location>
</feature>
<feature type="transmembrane region" description="Helical" evidence="6">
    <location>
        <begin position="382"/>
        <end position="402"/>
    </location>
</feature>
<dbReference type="RefSeq" id="WP_081088780.1">
    <property type="nucleotide sequence ID" value="NZ_CCXW01000001.1"/>
</dbReference>
<dbReference type="InterPro" id="IPR004995">
    <property type="entry name" value="Spore_Ger"/>
</dbReference>
<evidence type="ECO:0000256" key="4">
    <source>
        <dbReference type="PIRNR" id="PIRNR005690"/>
    </source>
</evidence>
<dbReference type="EMBL" id="CCXW01000001">
    <property type="protein sequence ID" value="CEG33151.1"/>
    <property type="molecule type" value="Genomic_DNA"/>
</dbReference>
<dbReference type="GO" id="GO:0009847">
    <property type="term" value="P:spore germination"/>
    <property type="evidence" value="ECO:0007669"/>
    <property type="project" value="UniProtKB-UniRule"/>
</dbReference>
<keyword evidence="6" id="KW-0812">Transmembrane</keyword>
<dbReference type="InterPro" id="IPR050768">
    <property type="entry name" value="UPF0353/GerABKA_families"/>
</dbReference>
<accession>A0AAN2PIW0</accession>
<gene>
    <name evidence="7" type="primary">gerKA_2</name>
    <name evidence="7" type="ORF">BN1180_03323</name>
</gene>
<dbReference type="GO" id="GO:0005886">
    <property type="term" value="C:plasma membrane"/>
    <property type="evidence" value="ECO:0007669"/>
    <property type="project" value="UniProtKB-SubCell"/>
</dbReference>
<comment type="caution">
    <text evidence="7">The sequence shown here is derived from an EMBL/GenBank/DDBJ whole genome shotgun (WGS) entry which is preliminary data.</text>
</comment>
<dbReference type="PIRSF" id="PIRSF005690">
    <property type="entry name" value="GerBA"/>
    <property type="match status" value="1"/>
</dbReference>